<evidence type="ECO:0000313" key="1">
    <source>
        <dbReference type="EMBL" id="CAG8755880.1"/>
    </source>
</evidence>
<keyword evidence="2" id="KW-1185">Reference proteome</keyword>
<reference evidence="1" key="1">
    <citation type="submission" date="2021-06" db="EMBL/GenBank/DDBJ databases">
        <authorList>
            <person name="Kallberg Y."/>
            <person name="Tangrot J."/>
            <person name="Rosling A."/>
        </authorList>
    </citation>
    <scope>NUCLEOTIDE SEQUENCE</scope>
    <source>
        <strain evidence="1">IL203A</strain>
    </source>
</reference>
<comment type="caution">
    <text evidence="1">The sequence shown here is derived from an EMBL/GenBank/DDBJ whole genome shotgun (WGS) entry which is preliminary data.</text>
</comment>
<proteinExistence type="predicted"/>
<name>A0ACA9QLH3_9GLOM</name>
<sequence length="55" mass="6414">IHSESHLRIELKRTEGPLRSQENSEGVENFANVITELLMQIETQNVEIIELKKRI</sequence>
<dbReference type="Proteomes" id="UP000789702">
    <property type="component" value="Unassembled WGS sequence"/>
</dbReference>
<accession>A0ACA9QLH3</accession>
<organism evidence="1 2">
    <name type="scientific">Dentiscutata heterogama</name>
    <dbReference type="NCBI Taxonomy" id="1316150"/>
    <lineage>
        <taxon>Eukaryota</taxon>
        <taxon>Fungi</taxon>
        <taxon>Fungi incertae sedis</taxon>
        <taxon>Mucoromycota</taxon>
        <taxon>Glomeromycotina</taxon>
        <taxon>Glomeromycetes</taxon>
        <taxon>Diversisporales</taxon>
        <taxon>Gigasporaceae</taxon>
        <taxon>Dentiscutata</taxon>
    </lineage>
</organism>
<gene>
    <name evidence="1" type="ORF">DHETER_LOCUS14943</name>
</gene>
<evidence type="ECO:0000313" key="2">
    <source>
        <dbReference type="Proteomes" id="UP000789702"/>
    </source>
</evidence>
<feature type="non-terminal residue" evidence="1">
    <location>
        <position position="1"/>
    </location>
</feature>
<feature type="non-terminal residue" evidence="1">
    <location>
        <position position="55"/>
    </location>
</feature>
<protein>
    <submittedName>
        <fullName evidence="1">9028_t:CDS:1</fullName>
    </submittedName>
</protein>
<dbReference type="EMBL" id="CAJVPU010048592">
    <property type="protein sequence ID" value="CAG8755880.1"/>
    <property type="molecule type" value="Genomic_DNA"/>
</dbReference>